<dbReference type="InterPro" id="IPR012337">
    <property type="entry name" value="RNaseH-like_sf"/>
</dbReference>
<dbReference type="GO" id="GO:0003964">
    <property type="term" value="F:RNA-directed DNA polymerase activity"/>
    <property type="evidence" value="ECO:0007669"/>
    <property type="project" value="UniProtKB-KW"/>
</dbReference>
<evidence type="ECO:0000259" key="1">
    <source>
        <dbReference type="PROSITE" id="PS50879"/>
    </source>
</evidence>
<dbReference type="AlphaFoldDB" id="A0A392M3Z3"/>
<gene>
    <name evidence="2" type="ORF">A2U01_0002794</name>
</gene>
<evidence type="ECO:0000313" key="2">
    <source>
        <dbReference type="EMBL" id="MCH81999.1"/>
    </source>
</evidence>
<accession>A0A392M3Z3</accession>
<dbReference type="Pfam" id="PF13456">
    <property type="entry name" value="RVT_3"/>
    <property type="match status" value="1"/>
</dbReference>
<name>A0A392M3Z3_9FABA</name>
<keyword evidence="2" id="KW-0548">Nucleotidyltransferase</keyword>
<organism evidence="2 3">
    <name type="scientific">Trifolium medium</name>
    <dbReference type="NCBI Taxonomy" id="97028"/>
    <lineage>
        <taxon>Eukaryota</taxon>
        <taxon>Viridiplantae</taxon>
        <taxon>Streptophyta</taxon>
        <taxon>Embryophyta</taxon>
        <taxon>Tracheophyta</taxon>
        <taxon>Spermatophyta</taxon>
        <taxon>Magnoliopsida</taxon>
        <taxon>eudicotyledons</taxon>
        <taxon>Gunneridae</taxon>
        <taxon>Pentapetalae</taxon>
        <taxon>rosids</taxon>
        <taxon>fabids</taxon>
        <taxon>Fabales</taxon>
        <taxon>Fabaceae</taxon>
        <taxon>Papilionoideae</taxon>
        <taxon>50 kb inversion clade</taxon>
        <taxon>NPAAA clade</taxon>
        <taxon>Hologalegina</taxon>
        <taxon>IRL clade</taxon>
        <taxon>Trifolieae</taxon>
        <taxon>Trifolium</taxon>
    </lineage>
</organism>
<dbReference type="PROSITE" id="PS50879">
    <property type="entry name" value="RNASE_H_1"/>
    <property type="match status" value="1"/>
</dbReference>
<dbReference type="GO" id="GO:0004523">
    <property type="term" value="F:RNA-DNA hybrid ribonuclease activity"/>
    <property type="evidence" value="ECO:0007669"/>
    <property type="project" value="InterPro"/>
</dbReference>
<feature type="domain" description="RNase H type-1" evidence="1">
    <location>
        <begin position="1"/>
        <end position="110"/>
    </location>
</feature>
<dbReference type="PANTHER" id="PTHR47723:SF13">
    <property type="entry name" value="PUTATIVE-RELATED"/>
    <property type="match status" value="1"/>
</dbReference>
<dbReference type="Proteomes" id="UP000265520">
    <property type="component" value="Unassembled WGS sequence"/>
</dbReference>
<keyword evidence="3" id="KW-1185">Reference proteome</keyword>
<sequence length="144" mass="15887">CGGVIRGSDGEWIGGFAKCLRMCSAYIAELWGVYEGLLYARGLGYSRVEVNVDSSVMVHVLLKGGSGSPGGRALVWKIRRLMELDWEVVMHHAYRESNKCADALANLGCDMESTSFVYENCPSYLSELFLADLVWINTPRVIAS</sequence>
<keyword evidence="2" id="KW-0695">RNA-directed DNA polymerase</keyword>
<comment type="caution">
    <text evidence="2">The sequence shown here is derived from an EMBL/GenBank/DDBJ whole genome shotgun (WGS) entry which is preliminary data.</text>
</comment>
<dbReference type="GO" id="GO:0003676">
    <property type="term" value="F:nucleic acid binding"/>
    <property type="evidence" value="ECO:0007669"/>
    <property type="project" value="InterPro"/>
</dbReference>
<dbReference type="SUPFAM" id="SSF53098">
    <property type="entry name" value="Ribonuclease H-like"/>
    <property type="match status" value="1"/>
</dbReference>
<dbReference type="CDD" id="cd06222">
    <property type="entry name" value="RNase_H_like"/>
    <property type="match status" value="1"/>
</dbReference>
<proteinExistence type="predicted"/>
<dbReference type="InterPro" id="IPR002156">
    <property type="entry name" value="RNaseH_domain"/>
</dbReference>
<dbReference type="InterPro" id="IPR036397">
    <property type="entry name" value="RNaseH_sf"/>
</dbReference>
<dbReference type="InterPro" id="IPR044730">
    <property type="entry name" value="RNase_H-like_dom_plant"/>
</dbReference>
<dbReference type="Gene3D" id="3.30.420.10">
    <property type="entry name" value="Ribonuclease H-like superfamily/Ribonuclease H"/>
    <property type="match status" value="1"/>
</dbReference>
<dbReference type="InterPro" id="IPR053151">
    <property type="entry name" value="RNase_H-like"/>
</dbReference>
<dbReference type="PANTHER" id="PTHR47723">
    <property type="entry name" value="OS05G0353850 PROTEIN"/>
    <property type="match status" value="1"/>
</dbReference>
<reference evidence="2 3" key="1">
    <citation type="journal article" date="2018" name="Front. Plant Sci.">
        <title>Red Clover (Trifolium pratense) and Zigzag Clover (T. medium) - A Picture of Genomic Similarities and Differences.</title>
        <authorList>
            <person name="Dluhosova J."/>
            <person name="Istvanek J."/>
            <person name="Nedelnik J."/>
            <person name="Repkova J."/>
        </authorList>
    </citation>
    <scope>NUCLEOTIDE SEQUENCE [LARGE SCALE GENOMIC DNA]</scope>
    <source>
        <strain evidence="3">cv. 10/8</strain>
        <tissue evidence="2">Leaf</tissue>
    </source>
</reference>
<feature type="non-terminal residue" evidence="2">
    <location>
        <position position="1"/>
    </location>
</feature>
<dbReference type="EMBL" id="LXQA010003074">
    <property type="protein sequence ID" value="MCH81999.1"/>
    <property type="molecule type" value="Genomic_DNA"/>
</dbReference>
<evidence type="ECO:0000313" key="3">
    <source>
        <dbReference type="Proteomes" id="UP000265520"/>
    </source>
</evidence>
<protein>
    <submittedName>
        <fullName evidence="2">Putative non-LTR retroelement reverse transcriptase</fullName>
    </submittedName>
</protein>
<keyword evidence="2" id="KW-0808">Transferase</keyword>